<keyword evidence="8 11" id="KW-0808">Transferase</keyword>
<keyword evidence="6 11" id="KW-0169">Cobalamin biosynthesis</keyword>
<evidence type="ECO:0000313" key="12">
    <source>
        <dbReference type="EMBL" id="SCY08592.1"/>
    </source>
</evidence>
<gene>
    <name evidence="11" type="primary">cobT</name>
    <name evidence="12" type="ORF">SAMN02910451_01342</name>
</gene>
<dbReference type="InterPro" id="IPR023195">
    <property type="entry name" value="Nict_dMeBzImd_PRibTrfase_N"/>
</dbReference>
<dbReference type="CDD" id="cd02439">
    <property type="entry name" value="DMB-PRT_CobT"/>
    <property type="match status" value="1"/>
</dbReference>
<keyword evidence="7 11" id="KW-0328">Glycosyltransferase</keyword>
<dbReference type="NCBIfam" id="NF000996">
    <property type="entry name" value="PRK00105.1"/>
    <property type="match status" value="1"/>
</dbReference>
<dbReference type="GO" id="GO:0009236">
    <property type="term" value="P:cobalamin biosynthetic process"/>
    <property type="evidence" value="ECO:0007669"/>
    <property type="project" value="UniProtKB-UniRule"/>
</dbReference>
<protein>
    <recommendedName>
        <fullName evidence="5 11">Nicotinate-nucleotide--dimethylbenzimidazole phosphoribosyltransferase</fullName>
        <shortName evidence="11">NN:DBI PRT</shortName>
        <ecNumber evidence="4 11">2.4.2.21</ecNumber>
    </recommendedName>
    <alternativeName>
        <fullName evidence="9 11">N(1)-alpha-phosphoribosyltransferase</fullName>
    </alternativeName>
</protein>
<dbReference type="InterPro" id="IPR017846">
    <property type="entry name" value="Nict_dMeBzImd_PRibTrfase_bact"/>
</dbReference>
<evidence type="ECO:0000256" key="5">
    <source>
        <dbReference type="ARBA" id="ARBA00015486"/>
    </source>
</evidence>
<dbReference type="PANTHER" id="PTHR43463:SF1">
    <property type="entry name" value="NICOTINATE-NUCLEOTIDE--DIMETHYLBENZIMIDAZOLE PHOSPHORIBOSYLTRANSFERASE"/>
    <property type="match status" value="1"/>
</dbReference>
<feature type="active site" description="Proton acceptor" evidence="11">
    <location>
        <position position="341"/>
    </location>
</feature>
<dbReference type="UniPathway" id="UPA00061">
    <property type="reaction ID" value="UER00516"/>
</dbReference>
<dbReference type="EC" id="2.4.2.21" evidence="4 11"/>
<dbReference type="Gene3D" id="1.10.1610.10">
    <property type="match status" value="1"/>
</dbReference>
<dbReference type="Gene3D" id="3.40.50.10210">
    <property type="match status" value="1"/>
</dbReference>
<dbReference type="RefSeq" id="WP_074461992.1">
    <property type="nucleotide sequence ID" value="NZ_FMUR01000007.1"/>
</dbReference>
<evidence type="ECO:0000256" key="7">
    <source>
        <dbReference type="ARBA" id="ARBA00022676"/>
    </source>
</evidence>
<dbReference type="InterPro" id="IPR003200">
    <property type="entry name" value="Nict_dMeBzImd_PRibTrfase"/>
</dbReference>
<dbReference type="AlphaFoldDB" id="A0A1G5D1T1"/>
<organism evidence="12 13">
    <name type="scientific">Butyrivibrio hungatei</name>
    <dbReference type="NCBI Taxonomy" id="185008"/>
    <lineage>
        <taxon>Bacteria</taxon>
        <taxon>Bacillati</taxon>
        <taxon>Bacillota</taxon>
        <taxon>Clostridia</taxon>
        <taxon>Lachnospirales</taxon>
        <taxon>Lachnospiraceae</taxon>
        <taxon>Butyrivibrio</taxon>
    </lineage>
</organism>
<comment type="pathway">
    <text evidence="2 11">Nucleoside biosynthesis; alpha-ribazole biosynthesis; alpha-ribazole from 5,6-dimethylbenzimidazole: step 1/2.</text>
</comment>
<keyword evidence="13" id="KW-1185">Reference proteome</keyword>
<evidence type="ECO:0000256" key="11">
    <source>
        <dbReference type="HAMAP-Rule" id="MF_00230"/>
    </source>
</evidence>
<sequence>MTGNTEKIIKKYIAGVGRADEKAMIASKEYDDALIKPPRSLGKLEDIAIKLAGITGRVKNRIGSKKILVFCADNGVTKEGVASAPISVTASQAVNMTSGITGMSALAKHFGVEVAVVDVGVATKFPLTVDGKKAPIIDKKIRKGTGNIACEPAMSRDECLCAILTGIEIAIGREDEEEYEDINLVGIGEMGIGNTTTSAAVLSAITGVDSDSLTGRGAGISDEAYDNKKKVIKRALFTHKLEGQGCEYAGDFEAITDVLSKVGGLDIAAMCGAFIGAAYAGKGAVIDGYISAVAALLAVKLCPAVADYLFPSHVSTEPGYMLAMKELGLSSYLDLNMGLGEGSGCVLAFEVIEGACAMMNNMATFEGGGIDDSYLEGIR</sequence>
<proteinExistence type="inferred from homology"/>
<dbReference type="InterPro" id="IPR036087">
    <property type="entry name" value="Nict_dMeBzImd_PRibTrfase_sf"/>
</dbReference>
<dbReference type="Proteomes" id="UP000183047">
    <property type="component" value="Unassembled WGS sequence"/>
</dbReference>
<evidence type="ECO:0000256" key="4">
    <source>
        <dbReference type="ARBA" id="ARBA00011991"/>
    </source>
</evidence>
<evidence type="ECO:0000313" key="13">
    <source>
        <dbReference type="Proteomes" id="UP000183047"/>
    </source>
</evidence>
<dbReference type="PANTHER" id="PTHR43463">
    <property type="entry name" value="NICOTINATE-NUCLEOTIDE--DIMETHYLBENZIMIDAZOLE PHOSPHORIBOSYLTRANSFERASE"/>
    <property type="match status" value="1"/>
</dbReference>
<evidence type="ECO:0000256" key="10">
    <source>
        <dbReference type="ARBA" id="ARBA00047340"/>
    </source>
</evidence>
<dbReference type="OrthoDB" id="9781491at2"/>
<comment type="similarity">
    <text evidence="3 11">Belongs to the CobT family.</text>
</comment>
<name>A0A1G5D1T1_9FIRM</name>
<dbReference type="NCBIfam" id="TIGR03160">
    <property type="entry name" value="cobT_DBIPRT"/>
    <property type="match status" value="1"/>
</dbReference>
<comment type="catalytic activity">
    <reaction evidence="10 11">
        <text>5,6-dimethylbenzimidazole + nicotinate beta-D-ribonucleotide = alpha-ribazole 5'-phosphate + nicotinate + H(+)</text>
        <dbReference type="Rhea" id="RHEA:11196"/>
        <dbReference type="ChEBI" id="CHEBI:15378"/>
        <dbReference type="ChEBI" id="CHEBI:15890"/>
        <dbReference type="ChEBI" id="CHEBI:32544"/>
        <dbReference type="ChEBI" id="CHEBI:57502"/>
        <dbReference type="ChEBI" id="CHEBI:57918"/>
        <dbReference type="EC" id="2.4.2.21"/>
    </reaction>
</comment>
<comment type="function">
    <text evidence="1 11">Catalyzes the synthesis of alpha-ribazole-5'-phosphate from nicotinate mononucleotide (NAMN) and 5,6-dimethylbenzimidazole (DMB).</text>
</comment>
<dbReference type="EMBL" id="FMUR01000007">
    <property type="protein sequence ID" value="SCY08592.1"/>
    <property type="molecule type" value="Genomic_DNA"/>
</dbReference>
<evidence type="ECO:0000256" key="1">
    <source>
        <dbReference type="ARBA" id="ARBA00002197"/>
    </source>
</evidence>
<dbReference type="Pfam" id="PF02277">
    <property type="entry name" value="DBI_PRT"/>
    <property type="match status" value="1"/>
</dbReference>
<dbReference type="HAMAP" id="MF_00230">
    <property type="entry name" value="CobT"/>
    <property type="match status" value="1"/>
</dbReference>
<reference evidence="13" key="1">
    <citation type="submission" date="2016-10" db="EMBL/GenBank/DDBJ databases">
        <authorList>
            <person name="Varghese N."/>
            <person name="Submissions S."/>
        </authorList>
    </citation>
    <scope>NUCLEOTIDE SEQUENCE [LARGE SCALE GENOMIC DNA]</scope>
    <source>
        <strain evidence="13">XBD2006</strain>
    </source>
</reference>
<evidence type="ECO:0000256" key="6">
    <source>
        <dbReference type="ARBA" id="ARBA00022573"/>
    </source>
</evidence>
<accession>A0A1G5D1T1</accession>
<evidence type="ECO:0000256" key="3">
    <source>
        <dbReference type="ARBA" id="ARBA00007110"/>
    </source>
</evidence>
<dbReference type="GO" id="GO:0008939">
    <property type="term" value="F:nicotinate-nucleotide-dimethylbenzimidazole phosphoribosyltransferase activity"/>
    <property type="evidence" value="ECO:0007669"/>
    <property type="project" value="UniProtKB-UniRule"/>
</dbReference>
<evidence type="ECO:0000256" key="9">
    <source>
        <dbReference type="ARBA" id="ARBA00030686"/>
    </source>
</evidence>
<evidence type="ECO:0000256" key="8">
    <source>
        <dbReference type="ARBA" id="ARBA00022679"/>
    </source>
</evidence>
<dbReference type="SUPFAM" id="SSF52733">
    <property type="entry name" value="Nicotinate mononucleotide:5,6-dimethylbenzimidazole phosphoribosyltransferase (CobT)"/>
    <property type="match status" value="1"/>
</dbReference>
<evidence type="ECO:0000256" key="2">
    <source>
        <dbReference type="ARBA" id="ARBA00005049"/>
    </source>
</evidence>
<dbReference type="FunFam" id="3.40.50.10210:FF:000001">
    <property type="entry name" value="Nicotinate-nucleotide--dimethylbenzimidazole phosphoribosyltransferase"/>
    <property type="match status" value="1"/>
</dbReference>